<evidence type="ECO:0000256" key="1">
    <source>
        <dbReference type="SAM" id="Phobius"/>
    </source>
</evidence>
<proteinExistence type="predicted"/>
<keyword evidence="1" id="KW-0472">Membrane</keyword>
<protein>
    <submittedName>
        <fullName evidence="2">Uncharacterized protein</fullName>
    </submittedName>
</protein>
<dbReference type="EMBL" id="DXFC01000164">
    <property type="protein sequence ID" value="HIX61672.1"/>
    <property type="molecule type" value="Genomic_DNA"/>
</dbReference>
<accession>A0A9D2B4Z1</accession>
<evidence type="ECO:0000313" key="3">
    <source>
        <dbReference type="Proteomes" id="UP000824248"/>
    </source>
</evidence>
<gene>
    <name evidence="2" type="ORF">H9854_05510</name>
</gene>
<reference evidence="2" key="2">
    <citation type="submission" date="2021-04" db="EMBL/GenBank/DDBJ databases">
        <authorList>
            <person name="Gilroy R."/>
        </authorList>
    </citation>
    <scope>NUCLEOTIDE SEQUENCE</scope>
    <source>
        <strain evidence="2">1193</strain>
    </source>
</reference>
<feature type="transmembrane region" description="Helical" evidence="1">
    <location>
        <begin position="6"/>
        <end position="27"/>
    </location>
</feature>
<dbReference type="Proteomes" id="UP000824248">
    <property type="component" value="Unassembled WGS sequence"/>
</dbReference>
<reference evidence="2" key="1">
    <citation type="journal article" date="2021" name="PeerJ">
        <title>Extensive microbial diversity within the chicken gut microbiome revealed by metagenomics and culture.</title>
        <authorList>
            <person name="Gilroy R."/>
            <person name="Ravi A."/>
            <person name="Getino M."/>
            <person name="Pursley I."/>
            <person name="Horton D.L."/>
            <person name="Alikhan N.F."/>
            <person name="Baker D."/>
            <person name="Gharbi K."/>
            <person name="Hall N."/>
            <person name="Watson M."/>
            <person name="Adriaenssens E.M."/>
            <person name="Foster-Nyarko E."/>
            <person name="Jarju S."/>
            <person name="Secka A."/>
            <person name="Antonio M."/>
            <person name="Oren A."/>
            <person name="Chaudhuri R.R."/>
            <person name="La Ragione R."/>
            <person name="Hildebrand F."/>
            <person name="Pallen M.J."/>
        </authorList>
    </citation>
    <scope>NUCLEOTIDE SEQUENCE</scope>
    <source>
        <strain evidence="2">1193</strain>
    </source>
</reference>
<feature type="transmembrane region" description="Helical" evidence="1">
    <location>
        <begin position="39"/>
        <end position="57"/>
    </location>
</feature>
<keyword evidence="1" id="KW-1133">Transmembrane helix</keyword>
<name>A0A9D2B4Z1_9GAMM</name>
<sequence length="59" mass="6590">MTPMLGMLTFIFNFIGLAICLLGLTLAKRMSRRWPGYSLAVLGFCIATIPIWGQWLVAD</sequence>
<keyword evidence="1" id="KW-0812">Transmembrane</keyword>
<organism evidence="2 3">
    <name type="scientific">Candidatus Halomonas stercoripullorum</name>
    <dbReference type="NCBI Taxonomy" id="2838617"/>
    <lineage>
        <taxon>Bacteria</taxon>
        <taxon>Pseudomonadati</taxon>
        <taxon>Pseudomonadota</taxon>
        <taxon>Gammaproteobacteria</taxon>
        <taxon>Oceanospirillales</taxon>
        <taxon>Halomonadaceae</taxon>
        <taxon>Halomonas</taxon>
    </lineage>
</organism>
<evidence type="ECO:0000313" key="2">
    <source>
        <dbReference type="EMBL" id="HIX61672.1"/>
    </source>
</evidence>
<comment type="caution">
    <text evidence="2">The sequence shown here is derived from an EMBL/GenBank/DDBJ whole genome shotgun (WGS) entry which is preliminary data.</text>
</comment>
<dbReference type="AlphaFoldDB" id="A0A9D2B4Z1"/>